<name>A0A1S9V7E2_BACCE</name>
<dbReference type="Proteomes" id="UP000191124">
    <property type="component" value="Unassembled WGS sequence"/>
</dbReference>
<evidence type="ECO:0000313" key="1">
    <source>
        <dbReference type="EMBL" id="OOR30329.1"/>
    </source>
</evidence>
<gene>
    <name evidence="1" type="ORF">BW892_06955</name>
</gene>
<reference evidence="1 2" key="1">
    <citation type="submission" date="2017-01" db="EMBL/GenBank/DDBJ databases">
        <title>Bacillus cereus isolates.</title>
        <authorList>
            <person name="Beno S.M."/>
        </authorList>
    </citation>
    <scope>NUCLEOTIDE SEQUENCE [LARGE SCALE GENOMIC DNA]</scope>
    <source>
        <strain evidence="1 2">FSL M7-1219</strain>
    </source>
</reference>
<protein>
    <submittedName>
        <fullName evidence="1">Uncharacterized protein</fullName>
    </submittedName>
</protein>
<organism evidence="1 2">
    <name type="scientific">Bacillus cereus</name>
    <dbReference type="NCBI Taxonomy" id="1396"/>
    <lineage>
        <taxon>Bacteria</taxon>
        <taxon>Bacillati</taxon>
        <taxon>Bacillota</taxon>
        <taxon>Bacilli</taxon>
        <taxon>Bacillales</taxon>
        <taxon>Bacillaceae</taxon>
        <taxon>Bacillus</taxon>
        <taxon>Bacillus cereus group</taxon>
    </lineage>
</organism>
<comment type="caution">
    <text evidence="1">The sequence shown here is derived from an EMBL/GenBank/DDBJ whole genome shotgun (WGS) entry which is preliminary data.</text>
</comment>
<dbReference type="EMBL" id="MUAL01000007">
    <property type="protein sequence ID" value="OOR30329.1"/>
    <property type="molecule type" value="Genomic_DNA"/>
</dbReference>
<proteinExistence type="predicted"/>
<evidence type="ECO:0000313" key="2">
    <source>
        <dbReference type="Proteomes" id="UP000191124"/>
    </source>
</evidence>
<dbReference type="AlphaFoldDB" id="A0A1S9V7E2"/>
<accession>A0A1S9V7E2</accession>
<sequence>MKPLERIVVETDNNGSQITRLPNSEEMVDKINEIIRVVNELEMFKSNQSHQNFVKQMTSGW</sequence>